<evidence type="ECO:0000313" key="1">
    <source>
        <dbReference type="EMBL" id="KJV68193.1"/>
    </source>
</evidence>
<name>A0A0F3NJG9_ANAPH</name>
<comment type="caution">
    <text evidence="1">The sequence shown here is derived from an EMBL/GenBank/DDBJ whole genome shotgun (WGS) entry which is preliminary data.</text>
</comment>
<proteinExistence type="predicted"/>
<protein>
    <submittedName>
        <fullName evidence="1">Uncharacterized protein</fullName>
    </submittedName>
</protein>
<dbReference type="Proteomes" id="UP000033754">
    <property type="component" value="Unassembled WGS sequence"/>
</dbReference>
<gene>
    <name evidence="1" type="ORF">EPHNCH_0564</name>
</gene>
<organism evidence="1 2">
    <name type="scientific">Anaplasma phagocytophilum str. NCH-1</name>
    <dbReference type="NCBI Taxonomy" id="1359161"/>
    <lineage>
        <taxon>Bacteria</taxon>
        <taxon>Pseudomonadati</taxon>
        <taxon>Pseudomonadota</taxon>
        <taxon>Alphaproteobacteria</taxon>
        <taxon>Rickettsiales</taxon>
        <taxon>Anaplasmataceae</taxon>
        <taxon>Anaplasma</taxon>
        <taxon>phagocytophilum group</taxon>
    </lineage>
</organism>
<accession>A0A0F3NJG9</accession>
<dbReference type="AlphaFoldDB" id="A0A0F3NJG9"/>
<evidence type="ECO:0000313" key="2">
    <source>
        <dbReference type="Proteomes" id="UP000033754"/>
    </source>
</evidence>
<reference evidence="1 2" key="1">
    <citation type="submission" date="2015-01" db="EMBL/GenBank/DDBJ databases">
        <title>Genome Sequencing of Rickettsiales.</title>
        <authorList>
            <person name="Daugherty S.C."/>
            <person name="Su Q."/>
            <person name="Abolude K."/>
            <person name="Beier-Sexton M."/>
            <person name="Carlyon J.A."/>
            <person name="Carter R."/>
            <person name="Day N.P."/>
            <person name="Dumler S.J."/>
            <person name="Dyachenko V."/>
            <person name="Godinez A."/>
            <person name="Kurtti T.J."/>
            <person name="Lichay M."/>
            <person name="Mullins K.E."/>
            <person name="Ott S."/>
            <person name="Pappas-Brown V."/>
            <person name="Paris D.H."/>
            <person name="Patel P."/>
            <person name="Richards A.L."/>
            <person name="Sadzewicz L."/>
            <person name="Sears K."/>
            <person name="Seidman D."/>
            <person name="Sengamalay N."/>
            <person name="Stenos J."/>
            <person name="Tallon L.J."/>
            <person name="Vincent G."/>
            <person name="Fraser C.M."/>
            <person name="Munderloh U."/>
            <person name="Dunning-Hotopp J.C."/>
        </authorList>
    </citation>
    <scope>NUCLEOTIDE SEQUENCE [LARGE SCALE GENOMIC DNA]</scope>
    <source>
        <strain evidence="1 2">NCH-1</strain>
    </source>
</reference>
<dbReference type="EMBL" id="LANT01000002">
    <property type="protein sequence ID" value="KJV68193.1"/>
    <property type="molecule type" value="Genomic_DNA"/>
</dbReference>
<sequence>MQNYVVYLVQHMLIVHKGVSETISPPIVHACNALIHTEYVTIVQHTA</sequence>
<dbReference type="PATRIC" id="fig|1359161.3.peg.640"/>